<sequence length="309" mass="33087">MAEALKSQARSEGFSSRSSGSGGVGPEECLSEQDVQMMRQIVIGLVPDANVITHLAVGQRARPGSRAEAFLSDSVNVPTSTGASHLQSAHLAIGFYSFAALDHMRSFSMLLPKDGPVMSLATLTRGAVEAFGNAHYLLQASSPSELLRRHLNLGIAEFSTSAKHNEFTLFNGEHINGSAYIHGLKKVLAGEGLKAESVRVTALASTVLSDSAPGAPGRAFYSQLSGVAHGETAGVTMFLGKDIEAGIGFVRRRDVMLPYAGMLFGTCRLVLDQIINHFGVEQEHRNRWVGVLERAEPWIDDLRSTDPGL</sequence>
<reference evidence="3" key="1">
    <citation type="journal article" date="2019" name="Int. J. Syst. Evol. Microbiol.">
        <title>The Global Catalogue of Microorganisms (GCM) 10K type strain sequencing project: providing services to taxonomists for standard genome sequencing and annotation.</title>
        <authorList>
            <consortium name="The Broad Institute Genomics Platform"/>
            <consortium name="The Broad Institute Genome Sequencing Center for Infectious Disease"/>
            <person name="Wu L."/>
            <person name="Ma J."/>
        </authorList>
    </citation>
    <scope>NUCLEOTIDE SEQUENCE [LARGE SCALE GENOMIC DNA]</scope>
    <source>
        <strain evidence="3">CGMCC 1.12778</strain>
    </source>
</reference>
<protein>
    <submittedName>
        <fullName evidence="2">Uncharacterized protein</fullName>
    </submittedName>
</protein>
<name>A0ABQ2AYL5_9MICC</name>
<evidence type="ECO:0000313" key="2">
    <source>
        <dbReference type="EMBL" id="GGI02295.1"/>
    </source>
</evidence>
<accession>A0ABQ2AYL5</accession>
<gene>
    <name evidence="2" type="ORF">GCM10007170_43680</name>
</gene>
<dbReference type="Proteomes" id="UP000643279">
    <property type="component" value="Unassembled WGS sequence"/>
</dbReference>
<dbReference type="RefSeq" id="WP_188573612.1">
    <property type="nucleotide sequence ID" value="NZ_BMFW01000044.1"/>
</dbReference>
<comment type="caution">
    <text evidence="2">The sequence shown here is derived from an EMBL/GenBank/DDBJ whole genome shotgun (WGS) entry which is preliminary data.</text>
</comment>
<evidence type="ECO:0000256" key="1">
    <source>
        <dbReference type="SAM" id="MobiDB-lite"/>
    </source>
</evidence>
<dbReference type="EMBL" id="BMFW01000044">
    <property type="protein sequence ID" value="GGI02295.1"/>
    <property type="molecule type" value="Genomic_DNA"/>
</dbReference>
<organism evidence="2 3">
    <name type="scientific">Arthrobacter liuii</name>
    <dbReference type="NCBI Taxonomy" id="1476996"/>
    <lineage>
        <taxon>Bacteria</taxon>
        <taxon>Bacillati</taxon>
        <taxon>Actinomycetota</taxon>
        <taxon>Actinomycetes</taxon>
        <taxon>Micrococcales</taxon>
        <taxon>Micrococcaceae</taxon>
        <taxon>Arthrobacter</taxon>
    </lineage>
</organism>
<evidence type="ECO:0000313" key="3">
    <source>
        <dbReference type="Proteomes" id="UP000643279"/>
    </source>
</evidence>
<feature type="region of interest" description="Disordered" evidence="1">
    <location>
        <begin position="1"/>
        <end position="28"/>
    </location>
</feature>
<keyword evidence="3" id="KW-1185">Reference proteome</keyword>
<proteinExistence type="predicted"/>